<sequence>MMNASPDVRQGKVEQVSQESVEPEAKRPSGIFDWWYQWTALPEPPASASFLKREEARKVRLLSTILLFFLPTLIIVLPTTFFMPVIYARFADLALITAATVSLFLNRVGKVTIAALVLVMGFEAALTLVVLTTNPLDATVFQVYDLYAMVELFAASLLPVRGVFVIAACNSVFFWVDLLYQKATPTLAPAVAQQFLPIVSRPIILEFIVAAVSFLWVSSATKAIMRADRAEMVINLEHALVDQKRALEEGVAQILQTHVEVANGNLNARAPLNQNNALWQIARALNVLLVRLQRAAMGERDLHRVEQAVTQCVSIIQHADEEQLPARLPFTHTAIDPLIAALQGKTLAYTQAPFLLRSHPTKAHIDASKPLSQ</sequence>
<feature type="domain" description="HAMP" evidence="3">
    <location>
        <begin position="245"/>
        <end position="297"/>
    </location>
</feature>
<keyword evidence="2" id="KW-0812">Transmembrane</keyword>
<feature type="transmembrane region" description="Helical" evidence="2">
    <location>
        <begin position="61"/>
        <end position="80"/>
    </location>
</feature>
<dbReference type="InterPro" id="IPR003660">
    <property type="entry name" value="HAMP_dom"/>
</dbReference>
<protein>
    <recommendedName>
        <fullName evidence="3">HAMP domain-containing protein</fullName>
    </recommendedName>
</protein>
<dbReference type="Proteomes" id="UP000597444">
    <property type="component" value="Unassembled WGS sequence"/>
</dbReference>
<feature type="transmembrane region" description="Helical" evidence="2">
    <location>
        <begin position="86"/>
        <end position="105"/>
    </location>
</feature>
<accession>A0A8J3N3U7</accession>
<dbReference type="GO" id="GO:0016020">
    <property type="term" value="C:membrane"/>
    <property type="evidence" value="ECO:0007669"/>
    <property type="project" value="InterPro"/>
</dbReference>
<keyword evidence="5" id="KW-1185">Reference proteome</keyword>
<keyword evidence="2" id="KW-1133">Transmembrane helix</keyword>
<evidence type="ECO:0000313" key="5">
    <source>
        <dbReference type="Proteomes" id="UP000597444"/>
    </source>
</evidence>
<gene>
    <name evidence="4" type="ORF">KSF_046030</name>
</gene>
<proteinExistence type="predicted"/>
<evidence type="ECO:0000256" key="2">
    <source>
        <dbReference type="SAM" id="Phobius"/>
    </source>
</evidence>
<feature type="region of interest" description="Disordered" evidence="1">
    <location>
        <begin position="1"/>
        <end position="24"/>
    </location>
</feature>
<evidence type="ECO:0000259" key="3">
    <source>
        <dbReference type="PROSITE" id="PS50885"/>
    </source>
</evidence>
<feature type="transmembrane region" description="Helical" evidence="2">
    <location>
        <begin position="152"/>
        <end position="175"/>
    </location>
</feature>
<dbReference type="PROSITE" id="PS50885">
    <property type="entry name" value="HAMP"/>
    <property type="match status" value="1"/>
</dbReference>
<dbReference type="RefSeq" id="WP_236064967.1">
    <property type="nucleotide sequence ID" value="NZ_BNJK01000001.1"/>
</dbReference>
<evidence type="ECO:0000256" key="1">
    <source>
        <dbReference type="SAM" id="MobiDB-lite"/>
    </source>
</evidence>
<dbReference type="GO" id="GO:0007165">
    <property type="term" value="P:signal transduction"/>
    <property type="evidence" value="ECO:0007669"/>
    <property type="project" value="InterPro"/>
</dbReference>
<feature type="transmembrane region" description="Helical" evidence="2">
    <location>
        <begin position="112"/>
        <end position="132"/>
    </location>
</feature>
<organism evidence="4 5">
    <name type="scientific">Reticulibacter mediterranei</name>
    <dbReference type="NCBI Taxonomy" id="2778369"/>
    <lineage>
        <taxon>Bacteria</taxon>
        <taxon>Bacillati</taxon>
        <taxon>Chloroflexota</taxon>
        <taxon>Ktedonobacteria</taxon>
        <taxon>Ktedonobacterales</taxon>
        <taxon>Reticulibacteraceae</taxon>
        <taxon>Reticulibacter</taxon>
    </lineage>
</organism>
<evidence type="ECO:0000313" key="4">
    <source>
        <dbReference type="EMBL" id="GHO94555.1"/>
    </source>
</evidence>
<name>A0A8J3N3U7_9CHLR</name>
<keyword evidence="2" id="KW-0472">Membrane</keyword>
<reference evidence="4" key="1">
    <citation type="submission" date="2020-10" db="EMBL/GenBank/DDBJ databases">
        <title>Taxonomic study of unclassified bacteria belonging to the class Ktedonobacteria.</title>
        <authorList>
            <person name="Yabe S."/>
            <person name="Wang C.M."/>
            <person name="Zheng Y."/>
            <person name="Sakai Y."/>
            <person name="Cavaletti L."/>
            <person name="Monciardini P."/>
            <person name="Donadio S."/>
        </authorList>
    </citation>
    <scope>NUCLEOTIDE SEQUENCE</scope>
    <source>
        <strain evidence="4">ID150040</strain>
    </source>
</reference>
<feature type="transmembrane region" description="Helical" evidence="2">
    <location>
        <begin position="195"/>
        <end position="217"/>
    </location>
</feature>
<comment type="caution">
    <text evidence="4">The sequence shown here is derived from an EMBL/GenBank/DDBJ whole genome shotgun (WGS) entry which is preliminary data.</text>
</comment>
<dbReference type="EMBL" id="BNJK01000001">
    <property type="protein sequence ID" value="GHO94555.1"/>
    <property type="molecule type" value="Genomic_DNA"/>
</dbReference>
<dbReference type="AlphaFoldDB" id="A0A8J3N3U7"/>